<reference evidence="5 6" key="2">
    <citation type="journal article" date="2022" name="Mar. Drugs">
        <title>Bioassay-Guided Fractionation Leads to the Detection of Cholic Acid Generated by the Rare Thalassomonas sp.</title>
        <authorList>
            <person name="Pheiffer F."/>
            <person name="Schneider Y.K."/>
            <person name="Hansen E.H."/>
            <person name="Andersen J.H."/>
            <person name="Isaksson J."/>
            <person name="Busche T."/>
            <person name="R C."/>
            <person name="Kalinowski J."/>
            <person name="Zyl L.V."/>
            <person name="Trindade M."/>
        </authorList>
    </citation>
    <scope>NUCLEOTIDE SEQUENCE [LARGE SCALE GENOMIC DNA]</scope>
    <source>
        <strain evidence="5 6">A5K-106</strain>
    </source>
</reference>
<dbReference type="EMBL" id="CP059735">
    <property type="protein sequence ID" value="WDD99055.1"/>
    <property type="molecule type" value="Genomic_DNA"/>
</dbReference>
<evidence type="ECO:0000259" key="4">
    <source>
        <dbReference type="Pfam" id="PF04234"/>
    </source>
</evidence>
<feature type="chain" id="PRO_5042136472" evidence="3">
    <location>
        <begin position="22"/>
        <end position="133"/>
    </location>
</feature>
<proteinExistence type="predicted"/>
<reference evidence="5 6" key="1">
    <citation type="journal article" date="2015" name="Genome Announc.">
        <title>Draft Genome Sequences of Marine Isolates of Thalassomonas viridans and Thalassomonas actiniarum.</title>
        <authorList>
            <person name="Olonade I."/>
            <person name="van Zyl L.J."/>
            <person name="Trindade M."/>
        </authorList>
    </citation>
    <scope>NUCLEOTIDE SEQUENCE [LARGE SCALE GENOMIC DNA]</scope>
    <source>
        <strain evidence="5 6">A5K-106</strain>
    </source>
</reference>
<evidence type="ECO:0000313" key="5">
    <source>
        <dbReference type="EMBL" id="WDD99055.1"/>
    </source>
</evidence>
<dbReference type="InterPro" id="IPR007348">
    <property type="entry name" value="CopC_dom"/>
</dbReference>
<evidence type="ECO:0000256" key="1">
    <source>
        <dbReference type="ARBA" id="ARBA00022729"/>
    </source>
</evidence>
<keyword evidence="2" id="KW-0186">Copper</keyword>
<accession>A0AAF0C3L1</accession>
<dbReference type="GO" id="GO:0042597">
    <property type="term" value="C:periplasmic space"/>
    <property type="evidence" value="ECO:0007669"/>
    <property type="project" value="InterPro"/>
</dbReference>
<dbReference type="RefSeq" id="WP_053043238.1">
    <property type="nucleotide sequence ID" value="NZ_CP059735.1"/>
</dbReference>
<sequence length="133" mass="14344">MKVFKVLTAMILVTVSTLAAAHSGLKASMPANGAMLNHPPQVLSLEFVSDVRLVKLKLTDEAGKTIKLGSKPDKAFSSKFQLPVPDLAVGSYQVNWLAMGKDAHKMTGEFSFMVHSSSKKPATDDGHSNHNHE</sequence>
<evidence type="ECO:0000256" key="3">
    <source>
        <dbReference type="SAM" id="SignalP"/>
    </source>
</evidence>
<evidence type="ECO:0000313" key="6">
    <source>
        <dbReference type="Proteomes" id="UP000032568"/>
    </source>
</evidence>
<feature type="domain" description="CopC" evidence="4">
    <location>
        <begin position="22"/>
        <end position="114"/>
    </location>
</feature>
<dbReference type="KEGG" id="tact:SG35_028210"/>
<protein>
    <submittedName>
        <fullName evidence="5">Copper resistance protein CopC</fullName>
    </submittedName>
</protein>
<dbReference type="GO" id="GO:0005507">
    <property type="term" value="F:copper ion binding"/>
    <property type="evidence" value="ECO:0007669"/>
    <property type="project" value="InterPro"/>
</dbReference>
<dbReference type="Pfam" id="PF04234">
    <property type="entry name" value="CopC"/>
    <property type="match status" value="1"/>
</dbReference>
<evidence type="ECO:0000256" key="2">
    <source>
        <dbReference type="ARBA" id="ARBA00023008"/>
    </source>
</evidence>
<dbReference type="Gene3D" id="2.60.40.1220">
    <property type="match status" value="1"/>
</dbReference>
<name>A0AAF0C3L1_9GAMM</name>
<organism evidence="5 6">
    <name type="scientific">Thalassomonas actiniarum</name>
    <dbReference type="NCBI Taxonomy" id="485447"/>
    <lineage>
        <taxon>Bacteria</taxon>
        <taxon>Pseudomonadati</taxon>
        <taxon>Pseudomonadota</taxon>
        <taxon>Gammaproteobacteria</taxon>
        <taxon>Alteromonadales</taxon>
        <taxon>Colwelliaceae</taxon>
        <taxon>Thalassomonas</taxon>
    </lineage>
</organism>
<dbReference type="SUPFAM" id="SSF81296">
    <property type="entry name" value="E set domains"/>
    <property type="match status" value="1"/>
</dbReference>
<dbReference type="Proteomes" id="UP000032568">
    <property type="component" value="Chromosome"/>
</dbReference>
<dbReference type="InterPro" id="IPR014755">
    <property type="entry name" value="Cu-Rt/internalin_Ig-like"/>
</dbReference>
<dbReference type="InterPro" id="IPR014756">
    <property type="entry name" value="Ig_E-set"/>
</dbReference>
<gene>
    <name evidence="5" type="ORF">SG35_028210</name>
</gene>
<feature type="signal peptide" evidence="3">
    <location>
        <begin position="1"/>
        <end position="21"/>
    </location>
</feature>
<keyword evidence="1 3" id="KW-0732">Signal</keyword>
<keyword evidence="6" id="KW-1185">Reference proteome</keyword>
<dbReference type="AlphaFoldDB" id="A0AAF0C3L1"/>
<dbReference type="GO" id="GO:0046688">
    <property type="term" value="P:response to copper ion"/>
    <property type="evidence" value="ECO:0007669"/>
    <property type="project" value="InterPro"/>
</dbReference>